<evidence type="ECO:0000256" key="14">
    <source>
        <dbReference type="RuleBase" id="RU000439"/>
    </source>
</evidence>
<keyword evidence="5 9" id="KW-0520">NAD</keyword>
<feature type="domain" description="Glycerol-3-phosphate dehydrogenase NAD-dependent N-terminal" evidence="15">
    <location>
        <begin position="2"/>
        <end position="160"/>
    </location>
</feature>
<dbReference type="SUPFAM" id="SSF48179">
    <property type="entry name" value="6-phosphogluconate dehydrogenase C-terminal domain-like"/>
    <property type="match status" value="1"/>
</dbReference>
<evidence type="ECO:0000256" key="1">
    <source>
        <dbReference type="ARBA" id="ARBA00011009"/>
    </source>
</evidence>
<dbReference type="GO" id="GO:0006650">
    <property type="term" value="P:glycerophospholipid metabolic process"/>
    <property type="evidence" value="ECO:0007669"/>
    <property type="project" value="UniProtKB-UniRule"/>
</dbReference>
<feature type="binding site" evidence="9">
    <location>
        <position position="32"/>
    </location>
    <ligand>
        <name>NADPH</name>
        <dbReference type="ChEBI" id="CHEBI:57783"/>
    </ligand>
</feature>
<feature type="domain" description="Glycerol-3-phosphate dehydrogenase NAD-dependent C-terminal" evidence="16">
    <location>
        <begin position="181"/>
        <end position="321"/>
    </location>
</feature>
<dbReference type="GO" id="GO:0047952">
    <property type="term" value="F:glycerol-3-phosphate dehydrogenase [NAD(P)+] activity"/>
    <property type="evidence" value="ECO:0007669"/>
    <property type="project" value="UniProtKB-UniRule"/>
</dbReference>
<dbReference type="GO" id="GO:0005975">
    <property type="term" value="P:carbohydrate metabolic process"/>
    <property type="evidence" value="ECO:0007669"/>
    <property type="project" value="InterPro"/>
</dbReference>
<evidence type="ECO:0000256" key="3">
    <source>
        <dbReference type="ARBA" id="ARBA00022857"/>
    </source>
</evidence>
<evidence type="ECO:0000256" key="2">
    <source>
        <dbReference type="ARBA" id="ARBA00022516"/>
    </source>
</evidence>
<dbReference type="NCBIfam" id="NF000940">
    <property type="entry name" value="PRK00094.1-2"/>
    <property type="match status" value="1"/>
</dbReference>
<dbReference type="GO" id="GO:0005829">
    <property type="term" value="C:cytosol"/>
    <property type="evidence" value="ECO:0007669"/>
    <property type="project" value="TreeGrafter"/>
</dbReference>
<dbReference type="InterPro" id="IPR036291">
    <property type="entry name" value="NAD(P)-bd_dom_sf"/>
</dbReference>
<feature type="binding site" evidence="12">
    <location>
        <begin position="7"/>
        <end position="12"/>
    </location>
    <ligand>
        <name>NAD(+)</name>
        <dbReference type="ChEBI" id="CHEBI:57540"/>
    </ligand>
</feature>
<dbReference type="PANTHER" id="PTHR11728">
    <property type="entry name" value="GLYCEROL-3-PHOSPHATE DEHYDROGENASE"/>
    <property type="match status" value="1"/>
</dbReference>
<dbReference type="Gene3D" id="3.40.50.720">
    <property type="entry name" value="NAD(P)-binding Rossmann-like Domain"/>
    <property type="match status" value="1"/>
</dbReference>
<proteinExistence type="inferred from homology"/>
<feature type="binding site" evidence="9">
    <location>
        <position position="256"/>
    </location>
    <ligand>
        <name>sn-glycerol 3-phosphate</name>
        <dbReference type="ChEBI" id="CHEBI:57597"/>
    </ligand>
</feature>
<comment type="function">
    <text evidence="9">Catalyzes the reduction of the glycolytic intermediate dihydroxyacetone phosphate (DHAP) to sn-glycerol 3-phosphate (G3P), the key precursor for phospholipid synthesis.</text>
</comment>
<feature type="binding site" evidence="9">
    <location>
        <position position="257"/>
    </location>
    <ligand>
        <name>sn-glycerol 3-phosphate</name>
        <dbReference type="ChEBI" id="CHEBI:57597"/>
    </ligand>
</feature>
<dbReference type="GO" id="GO:0046167">
    <property type="term" value="P:glycerol-3-phosphate biosynthetic process"/>
    <property type="evidence" value="ECO:0007669"/>
    <property type="project" value="UniProtKB-UniRule"/>
</dbReference>
<reference evidence="17" key="1">
    <citation type="submission" date="2020-10" db="EMBL/GenBank/DDBJ databases">
        <authorList>
            <person name="Gilroy R."/>
        </authorList>
    </citation>
    <scope>NUCLEOTIDE SEQUENCE</scope>
    <source>
        <strain evidence="17">11159</strain>
    </source>
</reference>
<feature type="binding site" evidence="11">
    <location>
        <begin position="256"/>
        <end position="257"/>
    </location>
    <ligand>
        <name>substrate</name>
    </ligand>
</feature>
<sequence>MKIGVIGTGAWGAALTAVLSENSNEEIFIYDKNPLKLNYFLNNKTFEVFNWYKFSSNLVVEFNLKTIVENADILLIAVPTKFLYDLIYEIKGYINSDKLIINVAKGFEPKTEKPILEFIKDIFFDLPYEIKLCSILGPGFAKEVINHNLTCVCSVSNELKIAKKVQQLFSNSYFRVYTLTDVIGAEIGTALKNIVAIGSGIVKGLGYGENTKAALITRGLAEIKRFGKFFGAKDSTFLGLTGLGDLVLTCNTDESRNFSAGYEIGIKNDGKTIVLDENRTIEGVVATKTVYDIAIKNNIVMPITFAIYDVLYKGEKPSNLVSVLMERPLKNECL</sequence>
<feature type="binding site" evidence="9">
    <location>
        <position position="11"/>
    </location>
    <ligand>
        <name>NADPH</name>
        <dbReference type="ChEBI" id="CHEBI:57783"/>
    </ligand>
</feature>
<evidence type="ECO:0000313" key="17">
    <source>
        <dbReference type="EMBL" id="MBO8427381.1"/>
    </source>
</evidence>
<evidence type="ECO:0000259" key="15">
    <source>
        <dbReference type="Pfam" id="PF01210"/>
    </source>
</evidence>
<dbReference type="InterPro" id="IPR011128">
    <property type="entry name" value="G3P_DH_NAD-dep_N"/>
</dbReference>
<dbReference type="SUPFAM" id="SSF51735">
    <property type="entry name" value="NAD(P)-binding Rossmann-fold domains"/>
    <property type="match status" value="1"/>
</dbReference>
<feature type="binding site" evidence="9">
    <location>
        <position position="137"/>
    </location>
    <ligand>
        <name>sn-glycerol 3-phosphate</name>
        <dbReference type="ChEBI" id="CHEBI:57597"/>
    </ligand>
</feature>
<dbReference type="GO" id="GO:0046168">
    <property type="term" value="P:glycerol-3-phosphate catabolic process"/>
    <property type="evidence" value="ECO:0007669"/>
    <property type="project" value="InterPro"/>
</dbReference>
<dbReference type="Proteomes" id="UP000823613">
    <property type="component" value="Unassembled WGS sequence"/>
</dbReference>
<comment type="catalytic activity">
    <reaction evidence="9">
        <text>sn-glycerol 3-phosphate + NAD(+) = dihydroxyacetone phosphate + NADH + H(+)</text>
        <dbReference type="Rhea" id="RHEA:11092"/>
        <dbReference type="ChEBI" id="CHEBI:15378"/>
        <dbReference type="ChEBI" id="CHEBI:57540"/>
        <dbReference type="ChEBI" id="CHEBI:57597"/>
        <dbReference type="ChEBI" id="CHEBI:57642"/>
        <dbReference type="ChEBI" id="CHEBI:57945"/>
        <dbReference type="EC" id="1.1.1.94"/>
    </reaction>
</comment>
<keyword evidence="2 9" id="KW-0444">Lipid biosynthesis</keyword>
<feature type="binding site" evidence="9">
    <location>
        <position position="105"/>
    </location>
    <ligand>
        <name>sn-glycerol 3-phosphate</name>
        <dbReference type="ChEBI" id="CHEBI:57597"/>
    </ligand>
</feature>
<feature type="binding site" evidence="12">
    <location>
        <position position="256"/>
    </location>
    <ligand>
        <name>NAD(+)</name>
        <dbReference type="ChEBI" id="CHEBI:57540"/>
    </ligand>
</feature>
<organism evidence="17 18">
    <name type="scientific">Candidatus Onthovivens merdipullorum</name>
    <dbReference type="NCBI Taxonomy" id="2840889"/>
    <lineage>
        <taxon>Bacteria</taxon>
        <taxon>Bacillati</taxon>
        <taxon>Bacillota</taxon>
        <taxon>Bacilli</taxon>
        <taxon>Bacillales</taxon>
        <taxon>Candidatus Onthovivens</taxon>
    </lineage>
</organism>
<feature type="binding site" evidence="9">
    <location>
        <position position="245"/>
    </location>
    <ligand>
        <name>sn-glycerol 3-phosphate</name>
        <dbReference type="ChEBI" id="CHEBI:57597"/>
    </ligand>
</feature>
<keyword evidence="8 9" id="KW-1208">Phospholipid metabolism</keyword>
<dbReference type="GO" id="GO:0051287">
    <property type="term" value="F:NAD binding"/>
    <property type="evidence" value="ECO:0007669"/>
    <property type="project" value="InterPro"/>
</dbReference>
<dbReference type="Pfam" id="PF07479">
    <property type="entry name" value="NAD_Gly3P_dh_C"/>
    <property type="match status" value="1"/>
</dbReference>
<keyword evidence="4 9" id="KW-0560">Oxidoreductase</keyword>
<dbReference type="GO" id="GO:0008654">
    <property type="term" value="P:phospholipid biosynthetic process"/>
    <property type="evidence" value="ECO:0007669"/>
    <property type="project" value="UniProtKB-KW"/>
</dbReference>
<dbReference type="Gene3D" id="1.10.1040.10">
    <property type="entry name" value="N-(1-d-carboxylethyl)-l-norvaline Dehydrogenase, domain 2"/>
    <property type="match status" value="1"/>
</dbReference>
<dbReference type="InterPro" id="IPR008927">
    <property type="entry name" value="6-PGluconate_DH-like_C_sf"/>
</dbReference>
<dbReference type="InterPro" id="IPR006109">
    <property type="entry name" value="G3P_DH_NAD-dep_C"/>
</dbReference>
<dbReference type="NCBIfam" id="NF000942">
    <property type="entry name" value="PRK00094.1-4"/>
    <property type="match status" value="1"/>
</dbReference>
<evidence type="ECO:0000256" key="9">
    <source>
        <dbReference type="HAMAP-Rule" id="MF_00394"/>
    </source>
</evidence>
<evidence type="ECO:0000256" key="4">
    <source>
        <dbReference type="ARBA" id="ARBA00023002"/>
    </source>
</evidence>
<evidence type="ECO:0000256" key="13">
    <source>
        <dbReference type="RuleBase" id="RU000437"/>
    </source>
</evidence>
<gene>
    <name evidence="9" type="primary">gpsA</name>
    <name evidence="17" type="ORF">IAC58_02330</name>
</gene>
<feature type="active site" description="Proton acceptor" evidence="9 10">
    <location>
        <position position="192"/>
    </location>
</feature>
<feature type="binding site" evidence="9">
    <location>
        <position position="105"/>
    </location>
    <ligand>
        <name>NADPH</name>
        <dbReference type="ChEBI" id="CHEBI:57783"/>
    </ligand>
</feature>
<comment type="similarity">
    <text evidence="1 9 13">Belongs to the NAD-dependent glycerol-3-phosphate dehydrogenase family.</text>
</comment>
<feature type="binding site" evidence="9">
    <location>
        <position position="256"/>
    </location>
    <ligand>
        <name>NADPH</name>
        <dbReference type="ChEBI" id="CHEBI:57783"/>
    </ligand>
</feature>
<keyword evidence="7 9" id="KW-0594">Phospholipid biosynthesis</keyword>
<protein>
    <recommendedName>
        <fullName evidence="9">Glycerol-3-phosphate dehydrogenase [NAD(P)+]</fullName>
        <ecNumber evidence="9">1.1.1.94</ecNumber>
    </recommendedName>
    <alternativeName>
        <fullName evidence="9">NAD(P)(+)-dependent glycerol-3-phosphate dehydrogenase</fullName>
    </alternativeName>
    <alternativeName>
        <fullName evidence="9">NAD(P)H-dependent dihydroxyacetone-phosphate reductase</fullName>
    </alternativeName>
</protein>
<comment type="caution">
    <text evidence="9">Lacks conserved residue(s) required for the propagation of feature annotation.</text>
</comment>
<evidence type="ECO:0000256" key="10">
    <source>
        <dbReference type="PIRSR" id="PIRSR000114-1"/>
    </source>
</evidence>
<comment type="pathway">
    <text evidence="9">Membrane lipid metabolism; glycerophospholipid metabolism.</text>
</comment>
<comment type="caution">
    <text evidence="17">The sequence shown here is derived from an EMBL/GenBank/DDBJ whole genome shotgun (WGS) entry which is preliminary data.</text>
</comment>
<keyword evidence="9" id="KW-0963">Cytoplasm</keyword>
<feature type="binding site" evidence="12">
    <location>
        <position position="82"/>
    </location>
    <ligand>
        <name>NAD(+)</name>
        <dbReference type="ChEBI" id="CHEBI:57540"/>
    </ligand>
</feature>
<dbReference type="EC" id="1.1.1.94" evidence="9"/>
<dbReference type="PANTHER" id="PTHR11728:SF1">
    <property type="entry name" value="GLYCEROL-3-PHOSPHATE DEHYDROGENASE [NAD(+)] 2, CHLOROPLASTIC"/>
    <property type="match status" value="1"/>
</dbReference>
<evidence type="ECO:0000256" key="8">
    <source>
        <dbReference type="ARBA" id="ARBA00023264"/>
    </source>
</evidence>
<dbReference type="AlphaFoldDB" id="A0A9D9DJ16"/>
<evidence type="ECO:0000259" key="16">
    <source>
        <dbReference type="Pfam" id="PF07479"/>
    </source>
</evidence>
<feature type="binding site" evidence="9">
    <location>
        <position position="52"/>
    </location>
    <ligand>
        <name>NADPH</name>
        <dbReference type="ChEBI" id="CHEBI:57783"/>
    </ligand>
</feature>
<keyword evidence="9" id="KW-0547">Nucleotide-binding</keyword>
<comment type="catalytic activity">
    <reaction evidence="9 14">
        <text>sn-glycerol 3-phosphate + NADP(+) = dihydroxyacetone phosphate + NADPH + H(+)</text>
        <dbReference type="Rhea" id="RHEA:11096"/>
        <dbReference type="ChEBI" id="CHEBI:15378"/>
        <dbReference type="ChEBI" id="CHEBI:57597"/>
        <dbReference type="ChEBI" id="CHEBI:57642"/>
        <dbReference type="ChEBI" id="CHEBI:57783"/>
        <dbReference type="ChEBI" id="CHEBI:58349"/>
        <dbReference type="EC" id="1.1.1.94"/>
    </reaction>
</comment>
<name>A0A9D9DJ16_9BACL</name>
<feature type="binding site" evidence="9">
    <location>
        <position position="255"/>
    </location>
    <ligand>
        <name>sn-glycerol 3-phosphate</name>
        <dbReference type="ChEBI" id="CHEBI:57597"/>
    </ligand>
</feature>
<dbReference type="PRINTS" id="PR00077">
    <property type="entry name" value="GPDHDRGNASE"/>
</dbReference>
<feature type="binding site" evidence="12">
    <location>
        <position position="141"/>
    </location>
    <ligand>
        <name>NAD(+)</name>
        <dbReference type="ChEBI" id="CHEBI:57540"/>
    </ligand>
</feature>
<feature type="binding site" evidence="9">
    <location>
        <position position="192"/>
    </location>
    <ligand>
        <name>sn-glycerol 3-phosphate</name>
        <dbReference type="ChEBI" id="CHEBI:57597"/>
    </ligand>
</feature>
<feature type="binding site" evidence="11">
    <location>
        <position position="105"/>
    </location>
    <ligand>
        <name>substrate</name>
    </ligand>
</feature>
<dbReference type="FunFam" id="1.10.1040.10:FF:000001">
    <property type="entry name" value="Glycerol-3-phosphate dehydrogenase [NAD(P)+]"/>
    <property type="match status" value="1"/>
</dbReference>
<comment type="subcellular location">
    <subcellularLocation>
        <location evidence="9">Cytoplasm</location>
    </subcellularLocation>
</comment>
<feature type="binding site" evidence="9">
    <location>
        <position position="141"/>
    </location>
    <ligand>
        <name>NADPH</name>
        <dbReference type="ChEBI" id="CHEBI:57783"/>
    </ligand>
</feature>
<evidence type="ECO:0000256" key="6">
    <source>
        <dbReference type="ARBA" id="ARBA00023098"/>
    </source>
</evidence>
<dbReference type="Pfam" id="PF01210">
    <property type="entry name" value="NAD_Gly3P_dh_N"/>
    <property type="match status" value="1"/>
</dbReference>
<feature type="binding site" evidence="9">
    <location>
        <position position="282"/>
    </location>
    <ligand>
        <name>NADPH</name>
        <dbReference type="ChEBI" id="CHEBI:57783"/>
    </ligand>
</feature>
<dbReference type="InterPro" id="IPR013328">
    <property type="entry name" value="6PGD_dom2"/>
</dbReference>
<dbReference type="PIRSF" id="PIRSF000114">
    <property type="entry name" value="Glycerol-3-P_dh"/>
    <property type="match status" value="1"/>
</dbReference>
<dbReference type="HAMAP" id="MF_00394">
    <property type="entry name" value="NAD_Glyc3P_dehydrog"/>
    <property type="match status" value="1"/>
</dbReference>
<evidence type="ECO:0000256" key="5">
    <source>
        <dbReference type="ARBA" id="ARBA00023027"/>
    </source>
</evidence>
<dbReference type="EMBL" id="JADIMY010000049">
    <property type="protein sequence ID" value="MBO8427381.1"/>
    <property type="molecule type" value="Genomic_DNA"/>
</dbReference>
<evidence type="ECO:0000256" key="12">
    <source>
        <dbReference type="PIRSR" id="PIRSR000114-3"/>
    </source>
</evidence>
<reference evidence="17" key="2">
    <citation type="journal article" date="2021" name="PeerJ">
        <title>Extensive microbial diversity within the chicken gut microbiome revealed by metagenomics and culture.</title>
        <authorList>
            <person name="Gilroy R."/>
            <person name="Ravi A."/>
            <person name="Getino M."/>
            <person name="Pursley I."/>
            <person name="Horton D.L."/>
            <person name="Alikhan N.F."/>
            <person name="Baker D."/>
            <person name="Gharbi K."/>
            <person name="Hall N."/>
            <person name="Watson M."/>
            <person name="Adriaenssens E.M."/>
            <person name="Foster-Nyarko E."/>
            <person name="Jarju S."/>
            <person name="Secka A."/>
            <person name="Antonio M."/>
            <person name="Oren A."/>
            <person name="Chaudhuri R.R."/>
            <person name="La Ragione R."/>
            <person name="Hildebrand F."/>
            <person name="Pallen M.J."/>
        </authorList>
    </citation>
    <scope>NUCLEOTIDE SEQUENCE</scope>
    <source>
        <strain evidence="17">11159</strain>
    </source>
</reference>
<keyword evidence="6 9" id="KW-0443">Lipid metabolism</keyword>
<evidence type="ECO:0000313" key="18">
    <source>
        <dbReference type="Proteomes" id="UP000823613"/>
    </source>
</evidence>
<dbReference type="InterPro" id="IPR006168">
    <property type="entry name" value="G3P_DH_NAD-dep"/>
</dbReference>
<evidence type="ECO:0000256" key="11">
    <source>
        <dbReference type="PIRSR" id="PIRSR000114-2"/>
    </source>
</evidence>
<keyword evidence="3 9" id="KW-0521">NADP</keyword>
<accession>A0A9D9DJ16</accession>
<evidence type="ECO:0000256" key="7">
    <source>
        <dbReference type="ARBA" id="ARBA00023209"/>
    </source>
</evidence>